<dbReference type="GO" id="GO:0005829">
    <property type="term" value="C:cytosol"/>
    <property type="evidence" value="ECO:0007669"/>
    <property type="project" value="TreeGrafter"/>
</dbReference>
<keyword evidence="8" id="KW-1185">Reference proteome</keyword>
<dbReference type="Gene3D" id="2.60.120.10">
    <property type="entry name" value="Jelly Rolls"/>
    <property type="match status" value="1"/>
</dbReference>
<dbReference type="PANTHER" id="PTHR24567:SF74">
    <property type="entry name" value="HTH-TYPE TRANSCRIPTIONAL REGULATOR ARCR"/>
    <property type="match status" value="1"/>
</dbReference>
<dbReference type="AlphaFoldDB" id="A0A841CC83"/>
<dbReference type="SMART" id="SM00419">
    <property type="entry name" value="HTH_CRP"/>
    <property type="match status" value="1"/>
</dbReference>
<accession>A0A841CC83</accession>
<dbReference type="CDD" id="cd00038">
    <property type="entry name" value="CAP_ED"/>
    <property type="match status" value="1"/>
</dbReference>
<protein>
    <submittedName>
        <fullName evidence="7">CRP-like cAMP-binding protein</fullName>
    </submittedName>
</protein>
<feature type="region of interest" description="Disordered" evidence="4">
    <location>
        <begin position="48"/>
        <end position="86"/>
    </location>
</feature>
<dbReference type="EMBL" id="JACHJN010000001">
    <property type="protein sequence ID" value="MBB5953787.1"/>
    <property type="molecule type" value="Genomic_DNA"/>
</dbReference>
<dbReference type="Pfam" id="PF13545">
    <property type="entry name" value="HTH_Crp_2"/>
    <property type="match status" value="1"/>
</dbReference>
<dbReference type="GO" id="GO:0003700">
    <property type="term" value="F:DNA-binding transcription factor activity"/>
    <property type="evidence" value="ECO:0007669"/>
    <property type="project" value="TreeGrafter"/>
</dbReference>
<dbReference type="InterPro" id="IPR036390">
    <property type="entry name" value="WH_DNA-bd_sf"/>
</dbReference>
<name>A0A841CC83_9PSEU</name>
<dbReference type="PROSITE" id="PS50042">
    <property type="entry name" value="CNMP_BINDING_3"/>
    <property type="match status" value="1"/>
</dbReference>
<dbReference type="Pfam" id="PF00027">
    <property type="entry name" value="cNMP_binding"/>
    <property type="match status" value="1"/>
</dbReference>
<dbReference type="RefSeq" id="WP_221455262.1">
    <property type="nucleotide sequence ID" value="NZ_JACHJN010000001.1"/>
</dbReference>
<organism evidence="7 8">
    <name type="scientific">Saccharothrix tamanrassetensis</name>
    <dbReference type="NCBI Taxonomy" id="1051531"/>
    <lineage>
        <taxon>Bacteria</taxon>
        <taxon>Bacillati</taxon>
        <taxon>Actinomycetota</taxon>
        <taxon>Actinomycetes</taxon>
        <taxon>Pseudonocardiales</taxon>
        <taxon>Pseudonocardiaceae</taxon>
        <taxon>Saccharothrix</taxon>
    </lineage>
</organism>
<evidence type="ECO:0000259" key="5">
    <source>
        <dbReference type="PROSITE" id="PS50042"/>
    </source>
</evidence>
<dbReference type="InterPro" id="IPR036388">
    <property type="entry name" value="WH-like_DNA-bd_sf"/>
</dbReference>
<dbReference type="SUPFAM" id="SSF51206">
    <property type="entry name" value="cAMP-binding domain-like"/>
    <property type="match status" value="1"/>
</dbReference>
<dbReference type="Gene3D" id="1.10.10.10">
    <property type="entry name" value="Winged helix-like DNA-binding domain superfamily/Winged helix DNA-binding domain"/>
    <property type="match status" value="1"/>
</dbReference>
<dbReference type="Proteomes" id="UP000547510">
    <property type="component" value="Unassembled WGS sequence"/>
</dbReference>
<dbReference type="InterPro" id="IPR014710">
    <property type="entry name" value="RmlC-like_jellyroll"/>
</dbReference>
<keyword evidence="1" id="KW-0805">Transcription regulation</keyword>
<dbReference type="SMART" id="SM00100">
    <property type="entry name" value="cNMP"/>
    <property type="match status" value="1"/>
</dbReference>
<dbReference type="GO" id="GO:0003677">
    <property type="term" value="F:DNA binding"/>
    <property type="evidence" value="ECO:0007669"/>
    <property type="project" value="UniProtKB-KW"/>
</dbReference>
<feature type="domain" description="HTH crp-type" evidence="6">
    <location>
        <begin position="220"/>
        <end position="294"/>
    </location>
</feature>
<feature type="domain" description="Cyclic nucleotide-binding" evidence="5">
    <location>
        <begin position="103"/>
        <end position="172"/>
    </location>
</feature>
<dbReference type="PANTHER" id="PTHR24567">
    <property type="entry name" value="CRP FAMILY TRANSCRIPTIONAL REGULATORY PROTEIN"/>
    <property type="match status" value="1"/>
</dbReference>
<dbReference type="SUPFAM" id="SSF46785">
    <property type="entry name" value="Winged helix' DNA-binding domain"/>
    <property type="match status" value="1"/>
</dbReference>
<dbReference type="InterPro" id="IPR018490">
    <property type="entry name" value="cNMP-bd_dom_sf"/>
</dbReference>
<evidence type="ECO:0000259" key="6">
    <source>
        <dbReference type="PROSITE" id="PS51063"/>
    </source>
</evidence>
<gene>
    <name evidence="7" type="ORF">FHS29_000357</name>
</gene>
<reference evidence="7 8" key="1">
    <citation type="submission" date="2020-08" db="EMBL/GenBank/DDBJ databases">
        <title>Genomic Encyclopedia of Type Strains, Phase III (KMG-III): the genomes of soil and plant-associated and newly described type strains.</title>
        <authorList>
            <person name="Whitman W."/>
        </authorList>
    </citation>
    <scope>NUCLEOTIDE SEQUENCE [LARGE SCALE GENOMIC DNA]</scope>
    <source>
        <strain evidence="7 8">CECT 8640</strain>
    </source>
</reference>
<evidence type="ECO:0000256" key="4">
    <source>
        <dbReference type="SAM" id="MobiDB-lite"/>
    </source>
</evidence>
<proteinExistence type="predicted"/>
<dbReference type="InterPro" id="IPR012318">
    <property type="entry name" value="HTH_CRP"/>
</dbReference>
<evidence type="ECO:0000256" key="3">
    <source>
        <dbReference type="ARBA" id="ARBA00023163"/>
    </source>
</evidence>
<dbReference type="InterPro" id="IPR000595">
    <property type="entry name" value="cNMP-bd_dom"/>
</dbReference>
<evidence type="ECO:0000313" key="7">
    <source>
        <dbReference type="EMBL" id="MBB5953787.1"/>
    </source>
</evidence>
<keyword evidence="2" id="KW-0238">DNA-binding</keyword>
<evidence type="ECO:0000256" key="2">
    <source>
        <dbReference type="ARBA" id="ARBA00023125"/>
    </source>
</evidence>
<dbReference type="PROSITE" id="PS51063">
    <property type="entry name" value="HTH_CRP_2"/>
    <property type="match status" value="1"/>
</dbReference>
<comment type="caution">
    <text evidence="7">The sequence shown here is derived from an EMBL/GenBank/DDBJ whole genome shotgun (WGS) entry which is preliminary data.</text>
</comment>
<dbReference type="InterPro" id="IPR050397">
    <property type="entry name" value="Env_Response_Regulators"/>
</dbReference>
<evidence type="ECO:0000256" key="1">
    <source>
        <dbReference type="ARBA" id="ARBA00023015"/>
    </source>
</evidence>
<evidence type="ECO:0000313" key="8">
    <source>
        <dbReference type="Proteomes" id="UP000547510"/>
    </source>
</evidence>
<keyword evidence="3" id="KW-0804">Transcription</keyword>
<sequence length="304" mass="34081">MEPSCLRDQIKSDLAADNHHHPLRAGTTGYPMTALTIRAELADAACRAGTAGPQHTVPPAVPQPRRAQDQTEQPRTASCRPGSERRESLSARLYRCLRSMEASLPALHIPQHDSLYNWGEPGDQLYIVESGYLKTMTYSPLGKSCLLDIYTPGDIVGESCLFSSVRTETATAMLPVTCRKVRREHLLESMADNGLREELIRHLAGRILEQQRTISLFVTVDSERRLGATLLRLGRKLGVRQGDLLHISHRITHEELGDLVGTTRSRIGYFLKRFRDLGLIDARRPRSLAVHEHRMAEYTEDTDA</sequence>